<organism evidence="1 2">
    <name type="scientific">Sphingomonas vulcanisoli</name>
    <dbReference type="NCBI Taxonomy" id="1658060"/>
    <lineage>
        <taxon>Bacteria</taxon>
        <taxon>Pseudomonadati</taxon>
        <taxon>Pseudomonadota</taxon>
        <taxon>Alphaproteobacteria</taxon>
        <taxon>Sphingomonadales</taxon>
        <taxon>Sphingomonadaceae</taxon>
        <taxon>Sphingomonas</taxon>
    </lineage>
</organism>
<comment type="caution">
    <text evidence="1">The sequence shown here is derived from an EMBL/GenBank/DDBJ whole genome shotgun (WGS) entry which is preliminary data.</text>
</comment>
<dbReference type="Pfam" id="PF23982">
    <property type="entry name" value="XM1_gp53_minor_capsid"/>
    <property type="match status" value="1"/>
</dbReference>
<reference evidence="1 2" key="1">
    <citation type="submission" date="2020-03" db="EMBL/GenBank/DDBJ databases">
        <title>Genomic Encyclopedia of Type Strains, Phase III (KMG-III): the genomes of soil and plant-associated and newly described type strains.</title>
        <authorList>
            <person name="Whitman W."/>
        </authorList>
    </citation>
    <scope>NUCLEOTIDE SEQUENCE [LARGE SCALE GENOMIC DNA]</scope>
    <source>
        <strain evidence="1 2">CECT 8804</strain>
    </source>
</reference>
<evidence type="ECO:0000313" key="2">
    <source>
        <dbReference type="Proteomes" id="UP000727456"/>
    </source>
</evidence>
<protein>
    <submittedName>
        <fullName evidence="1">Uncharacterized protein</fullName>
    </submittedName>
</protein>
<dbReference type="Proteomes" id="UP000727456">
    <property type="component" value="Unassembled WGS sequence"/>
</dbReference>
<name>A0ABX0TUV5_9SPHN</name>
<evidence type="ECO:0000313" key="1">
    <source>
        <dbReference type="EMBL" id="NIJ09309.1"/>
    </source>
</evidence>
<gene>
    <name evidence="1" type="ORF">FHS31_002941</name>
</gene>
<dbReference type="EMBL" id="JAAOZC010000010">
    <property type="protein sequence ID" value="NIJ09309.1"/>
    <property type="molecule type" value="Genomic_DNA"/>
</dbReference>
<dbReference type="RefSeq" id="WP_167074826.1">
    <property type="nucleotide sequence ID" value="NZ_JAAOZC010000010.1"/>
</dbReference>
<accession>A0ABX0TUV5</accession>
<dbReference type="InterPro" id="IPR056914">
    <property type="entry name" value="Gp53-like"/>
</dbReference>
<sequence length="101" mass="10409">MTGGWIDDTVIAMTVHRTVTAIAKAPIRFGAFVAVSDGTCVVDPERASPGGIAKRPQGAGVREAYQAGEEVIVLTDGGVLADLADGQRWVEVASGRLAETG</sequence>
<keyword evidence="2" id="KW-1185">Reference proteome</keyword>
<proteinExistence type="predicted"/>